<dbReference type="GO" id="GO:0005096">
    <property type="term" value="F:GTPase activator activity"/>
    <property type="evidence" value="ECO:0007669"/>
    <property type="project" value="TreeGrafter"/>
</dbReference>
<feature type="region of interest" description="Disordered" evidence="1">
    <location>
        <begin position="244"/>
        <end position="277"/>
    </location>
</feature>
<gene>
    <name evidence="4" type="ORF">DFQ27_007563</name>
</gene>
<dbReference type="EMBL" id="JAAAJB010000006">
    <property type="protein sequence ID" value="KAG0270411.1"/>
    <property type="molecule type" value="Genomic_DNA"/>
</dbReference>
<organism evidence="4 5">
    <name type="scientific">Actinomortierella ambigua</name>
    <dbReference type="NCBI Taxonomy" id="1343610"/>
    <lineage>
        <taxon>Eukaryota</taxon>
        <taxon>Fungi</taxon>
        <taxon>Fungi incertae sedis</taxon>
        <taxon>Mucoromycota</taxon>
        <taxon>Mortierellomycotina</taxon>
        <taxon>Mortierellomycetes</taxon>
        <taxon>Mortierellales</taxon>
        <taxon>Mortierellaceae</taxon>
        <taxon>Actinomortierella</taxon>
    </lineage>
</organism>
<dbReference type="Gene3D" id="3.40.250.10">
    <property type="entry name" value="Rhodanese-like domain"/>
    <property type="match status" value="1"/>
</dbReference>
<keyword evidence="5" id="KW-1185">Reference proteome</keyword>
<sequence>MFSQAGHEKLTRILKTWVEANEHQAYWQGLDSCCAPFLTLNFNDEALAFACIQQFLPKYLKDMFLHDNSKVIHEYLAIFRHMLSFHDPELSAHLDYIAFVPQLYTISWFMTLFTHIFPLDKIYHLWDKILVGPSSLPLFVGIAILQQFRAELLRSEFNEAIGIFSGTFPEMDIEKCIETALAMCRATPPSTCWLSYDAESREQRRVAASPDDWTASTTMAQSGGGAWTSSTAAATGAAAATATATAAGQGEQQETITSTTTPSSATTGNANAGGRRSLELGRNHPENYWWEEPLPIEVLNVELAPRIHRSDLIRMRQQVLVIDIRPESEYLSGHYPLSIHLVPGHLDLLVHVLKMIIKKKYIVVVANKGDSGPEFATALVRSGFSRVAVLMGGIDALRIHGSNTASSLSRQRSTSSSLASSAISPTLSAISTTPTLATTTTTGGGGAAPAPSSSSLASVSSTAAGGPSPVVPICSCIVHRQKITVTARVKDEVMILKCKTPFTQKKLKAQHAITLASAPTPQGDLL</sequence>
<dbReference type="Pfam" id="PF00566">
    <property type="entry name" value="RabGAP-TBC"/>
    <property type="match status" value="1"/>
</dbReference>
<dbReference type="PANTHER" id="PTHR22957">
    <property type="entry name" value="TBC1 DOMAIN FAMILY MEMBER GTPASE-ACTIVATING PROTEIN"/>
    <property type="match status" value="1"/>
</dbReference>
<dbReference type="SUPFAM" id="SSF47923">
    <property type="entry name" value="Ypt/Rab-GAP domain of gyp1p"/>
    <property type="match status" value="2"/>
</dbReference>
<feature type="compositionally biased region" description="Low complexity" evidence="1">
    <location>
        <begin position="244"/>
        <end position="267"/>
    </location>
</feature>
<dbReference type="Proteomes" id="UP000807716">
    <property type="component" value="Unassembled WGS sequence"/>
</dbReference>
<evidence type="ECO:0000259" key="2">
    <source>
        <dbReference type="PROSITE" id="PS50086"/>
    </source>
</evidence>
<dbReference type="AlphaFoldDB" id="A0A9P6QP65"/>
<feature type="compositionally biased region" description="Low complexity" evidence="1">
    <location>
        <begin position="448"/>
        <end position="461"/>
    </location>
</feature>
<dbReference type="InterPro" id="IPR001763">
    <property type="entry name" value="Rhodanese-like_dom"/>
</dbReference>
<dbReference type="PROSITE" id="PS50086">
    <property type="entry name" value="TBC_RABGAP"/>
    <property type="match status" value="1"/>
</dbReference>
<dbReference type="InterPro" id="IPR035969">
    <property type="entry name" value="Rab-GAP_TBC_sf"/>
</dbReference>
<comment type="caution">
    <text evidence="4">The sequence shown here is derived from an EMBL/GenBank/DDBJ whole genome shotgun (WGS) entry which is preliminary data.</text>
</comment>
<dbReference type="Gene3D" id="1.10.8.270">
    <property type="entry name" value="putative rabgap domain of human tbc1 domain family member 14 like domains"/>
    <property type="match status" value="1"/>
</dbReference>
<dbReference type="OrthoDB" id="1668230at2759"/>
<evidence type="ECO:0000313" key="4">
    <source>
        <dbReference type="EMBL" id="KAG0270411.1"/>
    </source>
</evidence>
<accession>A0A9P6QP65</accession>
<dbReference type="InterPro" id="IPR036873">
    <property type="entry name" value="Rhodanese-like_dom_sf"/>
</dbReference>
<dbReference type="PROSITE" id="PS50206">
    <property type="entry name" value="RHODANESE_3"/>
    <property type="match status" value="1"/>
</dbReference>
<name>A0A9P6QP65_9FUNG</name>
<dbReference type="Gene3D" id="1.10.472.80">
    <property type="entry name" value="Ypt/Rab-GAP domain of gyp1p, domain 3"/>
    <property type="match status" value="1"/>
</dbReference>
<feature type="region of interest" description="Disordered" evidence="1">
    <location>
        <begin position="205"/>
        <end position="229"/>
    </location>
</feature>
<dbReference type="SMART" id="SM00450">
    <property type="entry name" value="RHOD"/>
    <property type="match status" value="1"/>
</dbReference>
<evidence type="ECO:0000256" key="1">
    <source>
        <dbReference type="SAM" id="MobiDB-lite"/>
    </source>
</evidence>
<proteinExistence type="predicted"/>
<feature type="domain" description="Rab-GAP TBC" evidence="2">
    <location>
        <begin position="1"/>
        <end position="133"/>
    </location>
</feature>
<dbReference type="PANTHER" id="PTHR22957:SF168">
    <property type="entry name" value="TBC DOMAIN-CONTAINING PROTEIN KINASE-LIKE PROTEIN"/>
    <property type="match status" value="1"/>
</dbReference>
<protein>
    <recommendedName>
        <fullName evidence="6">TBC1 domain family member 23</fullName>
    </recommendedName>
</protein>
<feature type="region of interest" description="Disordered" evidence="1">
    <location>
        <begin position="434"/>
        <end position="461"/>
    </location>
</feature>
<evidence type="ECO:0000259" key="3">
    <source>
        <dbReference type="PROSITE" id="PS50206"/>
    </source>
</evidence>
<dbReference type="Pfam" id="PF00581">
    <property type="entry name" value="Rhodanese"/>
    <property type="match status" value="1"/>
</dbReference>
<reference evidence="4" key="1">
    <citation type="journal article" date="2020" name="Fungal Divers.">
        <title>Resolving the Mortierellaceae phylogeny through synthesis of multi-gene phylogenetics and phylogenomics.</title>
        <authorList>
            <person name="Vandepol N."/>
            <person name="Liber J."/>
            <person name="Desiro A."/>
            <person name="Na H."/>
            <person name="Kennedy M."/>
            <person name="Barry K."/>
            <person name="Grigoriev I.V."/>
            <person name="Miller A.N."/>
            <person name="O'Donnell K."/>
            <person name="Stajich J.E."/>
            <person name="Bonito G."/>
        </authorList>
    </citation>
    <scope>NUCLEOTIDE SEQUENCE</scope>
    <source>
        <strain evidence="4">BC1065</strain>
    </source>
</reference>
<evidence type="ECO:0000313" key="5">
    <source>
        <dbReference type="Proteomes" id="UP000807716"/>
    </source>
</evidence>
<dbReference type="SUPFAM" id="SSF52821">
    <property type="entry name" value="Rhodanese/Cell cycle control phosphatase"/>
    <property type="match status" value="1"/>
</dbReference>
<dbReference type="InterPro" id="IPR000195">
    <property type="entry name" value="Rab-GAP-TBC_dom"/>
</dbReference>
<feature type="domain" description="Rhodanese" evidence="3">
    <location>
        <begin position="315"/>
        <end position="406"/>
    </location>
</feature>
<dbReference type="CDD" id="cd00158">
    <property type="entry name" value="RHOD"/>
    <property type="match status" value="1"/>
</dbReference>
<evidence type="ECO:0008006" key="6">
    <source>
        <dbReference type="Google" id="ProtNLM"/>
    </source>
</evidence>
<dbReference type="SMART" id="SM00164">
    <property type="entry name" value="TBC"/>
    <property type="match status" value="1"/>
</dbReference>